<evidence type="ECO:0000256" key="12">
    <source>
        <dbReference type="SAM" id="Phobius"/>
    </source>
</evidence>
<dbReference type="EMBL" id="FMXN01000006">
    <property type="protein sequence ID" value="SDB34040.1"/>
    <property type="molecule type" value="Genomic_DNA"/>
</dbReference>
<keyword evidence="3" id="KW-0444">Lipid biosynthesis</keyword>
<reference evidence="15" key="1">
    <citation type="submission" date="2016-10" db="EMBL/GenBank/DDBJ databases">
        <authorList>
            <person name="Varghese N."/>
            <person name="Submissions S."/>
        </authorList>
    </citation>
    <scope>NUCLEOTIDE SEQUENCE [LARGE SCALE GENOMIC DNA]</scope>
    <source>
        <strain evidence="15">CGMCC 1.10824</strain>
    </source>
</reference>
<evidence type="ECO:0000313" key="14">
    <source>
        <dbReference type="EMBL" id="SDB34040.1"/>
    </source>
</evidence>
<keyword evidence="10 12" id="KW-0472">Membrane</keyword>
<evidence type="ECO:0000256" key="7">
    <source>
        <dbReference type="ARBA" id="ARBA00023002"/>
    </source>
</evidence>
<dbReference type="PANTHER" id="PTHR11351:SF31">
    <property type="entry name" value="DESATURASE 1, ISOFORM A-RELATED"/>
    <property type="match status" value="1"/>
</dbReference>
<dbReference type="CDD" id="cd03505">
    <property type="entry name" value="Delta9-FADS-like"/>
    <property type="match status" value="1"/>
</dbReference>
<keyword evidence="8" id="KW-0408">Iron</keyword>
<evidence type="ECO:0000256" key="3">
    <source>
        <dbReference type="ARBA" id="ARBA00022516"/>
    </source>
</evidence>
<dbReference type="GO" id="GO:0016020">
    <property type="term" value="C:membrane"/>
    <property type="evidence" value="ECO:0007669"/>
    <property type="project" value="UniProtKB-SubCell"/>
</dbReference>
<comment type="subcellular location">
    <subcellularLocation>
        <location evidence="1">Membrane</location>
        <topology evidence="1">Multi-pass membrane protein</topology>
    </subcellularLocation>
</comment>
<evidence type="ECO:0000259" key="13">
    <source>
        <dbReference type="Pfam" id="PF00487"/>
    </source>
</evidence>
<evidence type="ECO:0000256" key="11">
    <source>
        <dbReference type="ARBA" id="ARBA00023160"/>
    </source>
</evidence>
<evidence type="ECO:0000256" key="6">
    <source>
        <dbReference type="ARBA" id="ARBA00022989"/>
    </source>
</evidence>
<dbReference type="GO" id="GO:0006633">
    <property type="term" value="P:fatty acid biosynthetic process"/>
    <property type="evidence" value="ECO:0007669"/>
    <property type="project" value="UniProtKB-KW"/>
</dbReference>
<keyword evidence="9" id="KW-0443">Lipid metabolism</keyword>
<feature type="transmembrane region" description="Helical" evidence="12">
    <location>
        <begin position="15"/>
        <end position="39"/>
    </location>
</feature>
<dbReference type="OrthoDB" id="19906at2"/>
<evidence type="ECO:0000256" key="8">
    <source>
        <dbReference type="ARBA" id="ARBA00023004"/>
    </source>
</evidence>
<dbReference type="AlphaFoldDB" id="A0A1G6CMB2"/>
<sequence>MSSNPSSNATEKPPIIWVNVSLFTITFLITVIGVPWYALTHGFSSALVIGLIGTLVFAGLSITAGYHRLWAHRAYDAHWSLRILFALGGALALQNSALHWASDHREHHKHVDDNDKDPYSAKRGFWYSHIGWMLREYQASRYHDYDNVKDLQKDSIVMWQHRHYLVLTVLTTIGWPIALGLMVGDVWGSLILVGVARLVLNHHTTFFINSLAHIWGKQTYTDRNTARDNGFLALLTFGEGYHNYHHIFSADYRNGIRWWHFDPTKWLIRLGSWFGLTSNLKRTNGYQIEKARLEMQFKKAKEKAQISCETTLATLHDEFDMVVAKLRDYYQVRKQLLDLKRQAMKQNMHLPSMAELKQKALTLRTAFEQQQREFAQRLQLALRGPQAN</sequence>
<evidence type="ECO:0000256" key="5">
    <source>
        <dbReference type="ARBA" id="ARBA00022832"/>
    </source>
</evidence>
<dbReference type="PANTHER" id="PTHR11351">
    <property type="entry name" value="ACYL-COA DESATURASE"/>
    <property type="match status" value="1"/>
</dbReference>
<feature type="transmembrane region" description="Helical" evidence="12">
    <location>
        <begin position="79"/>
        <end position="101"/>
    </location>
</feature>
<feature type="transmembrane region" description="Helical" evidence="12">
    <location>
        <begin position="46"/>
        <end position="67"/>
    </location>
</feature>
<evidence type="ECO:0000256" key="9">
    <source>
        <dbReference type="ARBA" id="ARBA00023098"/>
    </source>
</evidence>
<keyword evidence="5" id="KW-0276">Fatty acid metabolism</keyword>
<dbReference type="PRINTS" id="PR00075">
    <property type="entry name" value="FACDDSATRASE"/>
</dbReference>
<dbReference type="Pfam" id="PF00487">
    <property type="entry name" value="FA_desaturase"/>
    <property type="match status" value="1"/>
</dbReference>
<dbReference type="InterPro" id="IPR005804">
    <property type="entry name" value="FA_desaturase_dom"/>
</dbReference>
<dbReference type="STRING" id="1159017.SAMN02927930_01311"/>
<comment type="similarity">
    <text evidence="2">Belongs to the fatty acid desaturase type 2 family.</text>
</comment>
<keyword evidence="7" id="KW-0560">Oxidoreductase</keyword>
<name>A0A1G6CMB2_9GAMM</name>
<gene>
    <name evidence="14" type="ORF">SAMN02927930_01311</name>
</gene>
<keyword evidence="6 12" id="KW-1133">Transmembrane helix</keyword>
<evidence type="ECO:0000256" key="1">
    <source>
        <dbReference type="ARBA" id="ARBA00004141"/>
    </source>
</evidence>
<feature type="domain" description="Fatty acid desaturase" evidence="13">
    <location>
        <begin position="51"/>
        <end position="268"/>
    </location>
</feature>
<evidence type="ECO:0000313" key="15">
    <source>
        <dbReference type="Proteomes" id="UP000199626"/>
    </source>
</evidence>
<proteinExistence type="inferred from homology"/>
<dbReference type="Proteomes" id="UP000199626">
    <property type="component" value="Unassembled WGS sequence"/>
</dbReference>
<keyword evidence="15" id="KW-1185">Reference proteome</keyword>
<evidence type="ECO:0000256" key="4">
    <source>
        <dbReference type="ARBA" id="ARBA00022692"/>
    </source>
</evidence>
<evidence type="ECO:0000256" key="10">
    <source>
        <dbReference type="ARBA" id="ARBA00023136"/>
    </source>
</evidence>
<evidence type="ECO:0000256" key="2">
    <source>
        <dbReference type="ARBA" id="ARBA00008749"/>
    </source>
</evidence>
<feature type="transmembrane region" description="Helical" evidence="12">
    <location>
        <begin position="164"/>
        <end position="183"/>
    </location>
</feature>
<dbReference type="InterPro" id="IPR015876">
    <property type="entry name" value="Acyl-CoA_DS"/>
</dbReference>
<protein>
    <submittedName>
        <fullName evidence="14">Delta-9 acyl-phospholipid desaturase</fullName>
    </submittedName>
</protein>
<dbReference type="GO" id="GO:0016717">
    <property type="term" value="F:oxidoreductase activity, acting on paired donors, with oxidation of a pair of donors resulting in the reduction of molecular oxygen to two molecules of water"/>
    <property type="evidence" value="ECO:0007669"/>
    <property type="project" value="InterPro"/>
</dbReference>
<dbReference type="RefSeq" id="WP_092592922.1">
    <property type="nucleotide sequence ID" value="NZ_FMXN01000006.1"/>
</dbReference>
<keyword evidence="4 12" id="KW-0812">Transmembrane</keyword>
<accession>A0A1G6CMB2</accession>
<organism evidence="14 15">
    <name type="scientific">Pseudidiomarina indica</name>
    <dbReference type="NCBI Taxonomy" id="1159017"/>
    <lineage>
        <taxon>Bacteria</taxon>
        <taxon>Pseudomonadati</taxon>
        <taxon>Pseudomonadota</taxon>
        <taxon>Gammaproteobacteria</taxon>
        <taxon>Alteromonadales</taxon>
        <taxon>Idiomarinaceae</taxon>
        <taxon>Pseudidiomarina</taxon>
    </lineage>
</organism>
<keyword evidence="11" id="KW-0275">Fatty acid biosynthesis</keyword>